<gene>
    <name evidence="2" type="ORF">RUE5091_00538</name>
</gene>
<dbReference type="OrthoDB" id="7658896at2"/>
<keyword evidence="1" id="KW-0472">Membrane</keyword>
<accession>A0A0P1IE69</accession>
<name>A0A0P1IE69_9RHOB</name>
<evidence type="ECO:0000256" key="1">
    <source>
        <dbReference type="SAM" id="Phobius"/>
    </source>
</evidence>
<dbReference type="RefSeq" id="WP_058280384.1">
    <property type="nucleotide sequence ID" value="NZ_CYUD01000001.1"/>
</dbReference>
<dbReference type="InterPro" id="IPR020308">
    <property type="entry name" value="Uncharacterised_Ynq1"/>
</dbReference>
<keyword evidence="1" id="KW-1133">Transmembrane helix</keyword>
<feature type="transmembrane region" description="Helical" evidence="1">
    <location>
        <begin position="46"/>
        <end position="67"/>
    </location>
</feature>
<dbReference type="STRING" id="1715692.RUE5091_00538"/>
<dbReference type="AlphaFoldDB" id="A0A0P1IE69"/>
<dbReference type="Proteomes" id="UP000051260">
    <property type="component" value="Unassembled WGS sequence"/>
</dbReference>
<keyword evidence="1" id="KW-0812">Transmembrane</keyword>
<dbReference type="EMBL" id="CYUD01000001">
    <property type="protein sequence ID" value="CUJ86962.1"/>
    <property type="molecule type" value="Genomic_DNA"/>
</dbReference>
<evidence type="ECO:0000313" key="3">
    <source>
        <dbReference type="Proteomes" id="UP000051260"/>
    </source>
</evidence>
<evidence type="ECO:0000313" key="2">
    <source>
        <dbReference type="EMBL" id="CUJ86962.1"/>
    </source>
</evidence>
<keyword evidence="3" id="KW-1185">Reference proteome</keyword>
<proteinExistence type="predicted"/>
<protein>
    <submittedName>
        <fullName evidence="2">Uncharacterized protein</fullName>
    </submittedName>
</protein>
<sequence length="75" mass="8370">MDKDKELAIARKGRHIGIVIAVTMAVWLAMNLFIGPALELTTRHALLFDLAALAGFIYAGVNIFQLWRMRQDSQG</sequence>
<organism evidence="2 3">
    <name type="scientific">Ruegeria denitrificans</name>
    <dbReference type="NCBI Taxonomy" id="1715692"/>
    <lineage>
        <taxon>Bacteria</taxon>
        <taxon>Pseudomonadati</taxon>
        <taxon>Pseudomonadota</taxon>
        <taxon>Alphaproteobacteria</taxon>
        <taxon>Rhodobacterales</taxon>
        <taxon>Roseobacteraceae</taxon>
        <taxon>Ruegeria</taxon>
    </lineage>
</organism>
<reference evidence="3" key="1">
    <citation type="submission" date="2015-09" db="EMBL/GenBank/DDBJ databases">
        <authorList>
            <person name="Rodrigo-Torres L."/>
            <person name="Arahal D.R."/>
        </authorList>
    </citation>
    <scope>NUCLEOTIDE SEQUENCE [LARGE SCALE GENOMIC DNA]</scope>
    <source>
        <strain evidence="3">CECT 5091</strain>
    </source>
</reference>
<feature type="transmembrane region" description="Helical" evidence="1">
    <location>
        <begin position="16"/>
        <end position="34"/>
    </location>
</feature>
<dbReference type="Pfam" id="PF17272">
    <property type="entry name" value="DUF5337"/>
    <property type="match status" value="1"/>
</dbReference>